<evidence type="ECO:0000256" key="2">
    <source>
        <dbReference type="ARBA" id="ARBA00022448"/>
    </source>
</evidence>
<feature type="domain" description="TonB-dependent receptor-like beta-barrel" evidence="10">
    <location>
        <begin position="7"/>
        <end position="451"/>
    </location>
</feature>
<feature type="short sequence motif" description="TonB C-terminal box" evidence="9">
    <location>
        <begin position="465"/>
        <end position="482"/>
    </location>
</feature>
<comment type="similarity">
    <text evidence="8">Belongs to the TonB-dependent receptor family.</text>
</comment>
<gene>
    <name evidence="11" type="ORF">ORY91_000537</name>
</gene>
<dbReference type="EMBL" id="JAPQFL010000001">
    <property type="protein sequence ID" value="MDD9327156.1"/>
    <property type="molecule type" value="Genomic_DNA"/>
</dbReference>
<name>A0A9X4E0J5_9NEIS</name>
<keyword evidence="11" id="KW-0675">Receptor</keyword>
<keyword evidence="3 8" id="KW-1134">Transmembrane beta strand</keyword>
<evidence type="ECO:0000256" key="9">
    <source>
        <dbReference type="PROSITE-ProRule" id="PRU10144"/>
    </source>
</evidence>
<protein>
    <submittedName>
        <fullName evidence="11">TonB-dependent receptor</fullName>
    </submittedName>
</protein>
<dbReference type="InterPro" id="IPR039426">
    <property type="entry name" value="TonB-dep_rcpt-like"/>
</dbReference>
<evidence type="ECO:0000256" key="8">
    <source>
        <dbReference type="PROSITE-ProRule" id="PRU01360"/>
    </source>
</evidence>
<proteinExistence type="inferred from homology"/>
<reference evidence="11" key="1">
    <citation type="submission" date="2022-10" db="EMBL/GenBank/DDBJ databases">
        <authorList>
            <person name="Boutroux M."/>
        </authorList>
    </citation>
    <scope>NUCLEOTIDE SEQUENCE</scope>
    <source>
        <strain evidence="11">51.81</strain>
    </source>
</reference>
<evidence type="ECO:0000256" key="7">
    <source>
        <dbReference type="ARBA" id="ARBA00023237"/>
    </source>
</evidence>
<keyword evidence="4 8" id="KW-0812">Transmembrane</keyword>
<dbReference type="InterPro" id="IPR000531">
    <property type="entry name" value="Beta-barrel_TonB"/>
</dbReference>
<dbReference type="AlphaFoldDB" id="A0A9X4E0J5"/>
<evidence type="ECO:0000256" key="1">
    <source>
        <dbReference type="ARBA" id="ARBA00004571"/>
    </source>
</evidence>
<evidence type="ECO:0000256" key="5">
    <source>
        <dbReference type="ARBA" id="ARBA00023077"/>
    </source>
</evidence>
<evidence type="ECO:0000313" key="11">
    <source>
        <dbReference type="EMBL" id="MDD9327156.1"/>
    </source>
</evidence>
<dbReference type="InterPro" id="IPR010917">
    <property type="entry name" value="TonB_rcpt_CS"/>
</dbReference>
<evidence type="ECO:0000259" key="10">
    <source>
        <dbReference type="Pfam" id="PF00593"/>
    </source>
</evidence>
<dbReference type="PROSITE" id="PS52016">
    <property type="entry name" value="TONB_DEPENDENT_REC_3"/>
    <property type="match status" value="1"/>
</dbReference>
<dbReference type="PANTHER" id="PTHR32552">
    <property type="entry name" value="FERRICHROME IRON RECEPTOR-RELATED"/>
    <property type="match status" value="1"/>
</dbReference>
<dbReference type="Pfam" id="PF00593">
    <property type="entry name" value="TonB_dep_Rec_b-barrel"/>
    <property type="match status" value="1"/>
</dbReference>
<dbReference type="GO" id="GO:0015344">
    <property type="term" value="F:siderophore uptake transmembrane transporter activity"/>
    <property type="evidence" value="ECO:0007669"/>
    <property type="project" value="TreeGrafter"/>
</dbReference>
<evidence type="ECO:0000256" key="6">
    <source>
        <dbReference type="ARBA" id="ARBA00023136"/>
    </source>
</evidence>
<dbReference type="Gene3D" id="2.40.170.20">
    <property type="entry name" value="TonB-dependent receptor, beta-barrel domain"/>
    <property type="match status" value="1"/>
</dbReference>
<dbReference type="PANTHER" id="PTHR32552:SF74">
    <property type="entry name" value="HYDROXAMATE SIDEROPHORE RECEPTOR FHUE"/>
    <property type="match status" value="1"/>
</dbReference>
<dbReference type="SUPFAM" id="SSF56935">
    <property type="entry name" value="Porins"/>
    <property type="match status" value="1"/>
</dbReference>
<dbReference type="PROSITE" id="PS01156">
    <property type="entry name" value="TONB_DEPENDENT_REC_2"/>
    <property type="match status" value="1"/>
</dbReference>
<keyword evidence="6 8" id="KW-0472">Membrane</keyword>
<comment type="caution">
    <text evidence="11">The sequence shown here is derived from an EMBL/GenBank/DDBJ whole genome shotgun (WGS) entry which is preliminary data.</text>
</comment>
<keyword evidence="5" id="KW-0798">TonB box</keyword>
<keyword evidence="7 8" id="KW-0998">Cell outer membrane</keyword>
<organism evidence="11">
    <name type="scientific">Neisseria leonii</name>
    <dbReference type="NCBI Taxonomy" id="2995413"/>
    <lineage>
        <taxon>Bacteria</taxon>
        <taxon>Pseudomonadati</taxon>
        <taxon>Pseudomonadota</taxon>
        <taxon>Betaproteobacteria</taxon>
        <taxon>Neisseriales</taxon>
        <taxon>Neisseriaceae</taxon>
        <taxon>Neisseria</taxon>
    </lineage>
</organism>
<comment type="subcellular location">
    <subcellularLocation>
        <location evidence="1 8">Cell outer membrane</location>
        <topology evidence="1 8">Multi-pass membrane protein</topology>
    </subcellularLocation>
</comment>
<evidence type="ECO:0000256" key="4">
    <source>
        <dbReference type="ARBA" id="ARBA00022692"/>
    </source>
</evidence>
<sequence length="482" mass="54316">MEADLGARTMLSAGANYQRNRSRGVMSGGLPLFYSDGTMTRYDRSANTAPGWGADSYNSLSAYLTLHHRFQNGWRLESNYTLSRNTRELKSAYVYGSPDPADNTGMNTAAISLIDGSRKQDSFDIKVNGLYRLFGREHAARFNYNFNRNHYDNGYQSPVKNTLPAKWGDFRRPDFPVPEPQWQSETFTALRGTITQHAASGITDLSLHDRLNLTLGARLTNYKVADDSFGPYFRPYRNRFNAVSKYFGLSYKLNDRYSLYGSYTDIFQPQTTVDASGKYLDPVIGGNYEIGLKGGLREGRLNFSVAAFETRRDNVAQPTGERLPGGQPVNRAVDGAKTRGFDAELAGSLTDNWNIQAGLTTFVARDAAGRRISLNTPNRIFKLFTTYRLPAPLQRMTVGGGVNWYSGIEGTVRNPQNEPVQVRADAYAVANLMARYDFTPRASLSVNVNNLFDKRYYTWFGRYEQYQYGAPRNALATFRYQF</sequence>
<dbReference type="InterPro" id="IPR036942">
    <property type="entry name" value="Beta-barrel_TonB_sf"/>
</dbReference>
<dbReference type="GO" id="GO:0009279">
    <property type="term" value="C:cell outer membrane"/>
    <property type="evidence" value="ECO:0007669"/>
    <property type="project" value="UniProtKB-SubCell"/>
</dbReference>
<evidence type="ECO:0000256" key="3">
    <source>
        <dbReference type="ARBA" id="ARBA00022452"/>
    </source>
</evidence>
<keyword evidence="2 8" id="KW-0813">Transport</keyword>
<accession>A0A9X4E0J5</accession>